<dbReference type="EMBL" id="CP026312">
    <property type="protein sequence ID" value="AUV84560.1"/>
    <property type="molecule type" value="Genomic_DNA"/>
</dbReference>
<dbReference type="Proteomes" id="UP000236584">
    <property type="component" value="Plasmid unnamed3"/>
</dbReference>
<reference evidence="3 4" key="1">
    <citation type="submission" date="2018-01" db="EMBL/GenBank/DDBJ databases">
        <title>Complete genome sequence of Salinigranum rubrum GX10T, an extremely halophilic archaeon isolated from a marine solar saltern.</title>
        <authorList>
            <person name="Han S."/>
        </authorList>
    </citation>
    <scope>NUCLEOTIDE SEQUENCE [LARGE SCALE GENOMIC DNA]</scope>
    <source>
        <strain evidence="3 4">GX10</strain>
        <plasmid evidence="4">Plasmid unnamed3</plasmid>
    </source>
</reference>
<evidence type="ECO:0008006" key="5">
    <source>
        <dbReference type="Google" id="ProtNLM"/>
    </source>
</evidence>
<keyword evidence="2" id="KW-0812">Transmembrane</keyword>
<evidence type="ECO:0000256" key="1">
    <source>
        <dbReference type="SAM" id="Coils"/>
    </source>
</evidence>
<dbReference type="KEGG" id="srub:C2R22_23790"/>
<evidence type="ECO:0000313" key="3">
    <source>
        <dbReference type="EMBL" id="AUV84560.1"/>
    </source>
</evidence>
<geneLocation type="plasmid" evidence="3">
    <name>unnamed3</name>
</geneLocation>
<keyword evidence="2" id="KW-1133">Transmembrane helix</keyword>
<feature type="coiled-coil region" evidence="1">
    <location>
        <begin position="119"/>
        <end position="146"/>
    </location>
</feature>
<evidence type="ECO:0000313" key="4">
    <source>
        <dbReference type="Proteomes" id="UP000236584"/>
    </source>
</evidence>
<keyword evidence="3" id="KW-0614">Plasmid</keyword>
<protein>
    <recommendedName>
        <fullName evidence="5">SMODS and SLOG-associating 2TM effector domain-containing protein</fullName>
    </recommendedName>
</protein>
<dbReference type="RefSeq" id="WP_103428239.1">
    <property type="nucleotide sequence ID" value="NZ_CP026312.1"/>
</dbReference>
<keyword evidence="2" id="KW-0472">Membrane</keyword>
<evidence type="ECO:0000256" key="2">
    <source>
        <dbReference type="SAM" id="Phobius"/>
    </source>
</evidence>
<proteinExistence type="predicted"/>
<gene>
    <name evidence="3" type="ORF">C2R22_23790</name>
</gene>
<feature type="transmembrane region" description="Helical" evidence="2">
    <location>
        <begin position="66"/>
        <end position="84"/>
    </location>
</feature>
<organism evidence="3 4">
    <name type="scientific">Salinigranum rubrum</name>
    <dbReference type="NCBI Taxonomy" id="755307"/>
    <lineage>
        <taxon>Archaea</taxon>
        <taxon>Methanobacteriati</taxon>
        <taxon>Methanobacteriota</taxon>
        <taxon>Stenosarchaea group</taxon>
        <taxon>Halobacteria</taxon>
        <taxon>Halobacteriales</taxon>
        <taxon>Haloferacaceae</taxon>
        <taxon>Salinigranum</taxon>
    </lineage>
</organism>
<dbReference type="GeneID" id="35595184"/>
<feature type="transmembrane region" description="Helical" evidence="2">
    <location>
        <begin position="38"/>
        <end position="60"/>
    </location>
</feature>
<keyword evidence="1" id="KW-0175">Coiled coil</keyword>
<dbReference type="AlphaFoldDB" id="A0A2I8VRK5"/>
<name>A0A2I8VRK5_9EURY</name>
<accession>A0A2I8VRK5</accession>
<dbReference type="OrthoDB" id="339717at2157"/>
<keyword evidence="4" id="KW-1185">Reference proteome</keyword>
<sequence>MTDDEFEDARRQRIYEKALKEKNNLIWTMRRYYLASKVLGLVAIGSEWLTLIFAGVLLYGLRLGQVGPTVMAILSISIGVVALIKAYHHPQRDSETYYRQGQEFQELYDEVCYFIDLELRDDDVEHVQLREELERLSQSRHELNQDAPQLAGVWYSILKRKPEWVYGPLDMTEQEKERLKDL</sequence>